<evidence type="ECO:0000256" key="1">
    <source>
        <dbReference type="SAM" id="MobiDB-lite"/>
    </source>
</evidence>
<dbReference type="Proteomes" id="UP000180246">
    <property type="component" value="Unassembled WGS sequence"/>
</dbReference>
<comment type="caution">
    <text evidence="2">The sequence shown here is derived from an EMBL/GenBank/DDBJ whole genome shotgun (WGS) entry which is preliminary data.</text>
</comment>
<feature type="compositionally biased region" description="Basic and acidic residues" evidence="1">
    <location>
        <begin position="157"/>
        <end position="168"/>
    </location>
</feature>
<evidence type="ECO:0000313" key="2">
    <source>
        <dbReference type="EMBL" id="OIJ42411.1"/>
    </source>
</evidence>
<feature type="compositionally biased region" description="Polar residues" evidence="1">
    <location>
        <begin position="1"/>
        <end position="17"/>
    </location>
</feature>
<sequence length="311" mass="32045">MDANQRSEANNQTNNGANEKWTPGSKGNTQSGPMDHTYPRGASEQGGQSGTGMAHAGGHDQAGLGGSPDGSGQSRQGDLPGGSMQTQQTGGSGPQQGITDSHQRQMEMHSDAWGKLEQPVGNRQRDTGVSLNEDVANRQGATRTTDTLNPQDPAQPELHRNEPGRDGRVPGTVAPDPLGTEAGVPGVQHGDIYGNRQGADDNRADTQDASASAVQQSTDRQGSQTGAGARDTGTENVHQSNNVSGGLPRSPGNSGPRTEGEGYQVGGSMHADPNPVHQSNDAAGGYPRSPGGANKLAGDRKMDDDTGFSRG</sequence>
<accession>A0A1S2NBD9</accession>
<feature type="compositionally biased region" description="Polar residues" evidence="1">
    <location>
        <begin position="207"/>
        <end position="226"/>
    </location>
</feature>
<evidence type="ECO:0000313" key="3">
    <source>
        <dbReference type="Proteomes" id="UP000180246"/>
    </source>
</evidence>
<reference evidence="2 3" key="1">
    <citation type="submission" date="2014-10" db="EMBL/GenBank/DDBJ databases">
        <authorList>
            <person name="Seo M.-J."/>
            <person name="Seok Y.J."/>
            <person name="Cha I.-T."/>
        </authorList>
    </citation>
    <scope>NUCLEOTIDE SEQUENCE [LARGE SCALE GENOMIC DNA]</scope>
    <source>
        <strain evidence="2 3">NEU</strain>
    </source>
</reference>
<feature type="region of interest" description="Disordered" evidence="1">
    <location>
        <begin position="1"/>
        <end position="311"/>
    </location>
</feature>
<feature type="compositionally biased region" description="Basic and acidic residues" evidence="1">
    <location>
        <begin position="101"/>
        <end position="114"/>
    </location>
</feature>
<gene>
    <name evidence="2" type="ORF">LO55_2761</name>
</gene>
<feature type="compositionally biased region" description="Polar residues" evidence="1">
    <location>
        <begin position="234"/>
        <end position="244"/>
    </location>
</feature>
<dbReference type="RefSeq" id="WP_071361870.1">
    <property type="nucleotide sequence ID" value="NZ_CAUQYF010000013.1"/>
</dbReference>
<dbReference type="EMBL" id="JRYB01000001">
    <property type="protein sequence ID" value="OIJ42411.1"/>
    <property type="molecule type" value="Genomic_DNA"/>
</dbReference>
<protein>
    <submittedName>
        <fullName evidence="2">Uncharacterized protein</fullName>
    </submittedName>
</protein>
<dbReference type="AlphaFoldDB" id="A0A1S2NBD9"/>
<name>A0A1S2NBD9_9BURK</name>
<proteinExistence type="predicted"/>
<feature type="compositionally biased region" description="Polar residues" evidence="1">
    <location>
        <begin position="139"/>
        <end position="152"/>
    </location>
</feature>
<organism evidence="2 3">
    <name type="scientific">Massilia timonae</name>
    <dbReference type="NCBI Taxonomy" id="47229"/>
    <lineage>
        <taxon>Bacteria</taxon>
        <taxon>Pseudomonadati</taxon>
        <taxon>Pseudomonadota</taxon>
        <taxon>Betaproteobacteria</taxon>
        <taxon>Burkholderiales</taxon>
        <taxon>Oxalobacteraceae</taxon>
        <taxon>Telluria group</taxon>
        <taxon>Massilia</taxon>
    </lineage>
</organism>